<dbReference type="Pfam" id="PF14079">
    <property type="entry name" value="DUF4260"/>
    <property type="match status" value="1"/>
</dbReference>
<dbReference type="AlphaFoldDB" id="A0A3L7JFG1"/>
<keyword evidence="1" id="KW-0472">Membrane</keyword>
<gene>
    <name evidence="2" type="ORF">D8780_13305</name>
</gene>
<name>A0A3L7JFG1_9HYPH</name>
<keyword evidence="1" id="KW-1133">Transmembrane helix</keyword>
<dbReference type="InterPro" id="IPR025356">
    <property type="entry name" value="DUF4260"/>
</dbReference>
<evidence type="ECO:0000313" key="3">
    <source>
        <dbReference type="Proteomes" id="UP000281094"/>
    </source>
</evidence>
<dbReference type="Proteomes" id="UP000281094">
    <property type="component" value="Unassembled WGS sequence"/>
</dbReference>
<feature type="transmembrane region" description="Helical" evidence="1">
    <location>
        <begin position="37"/>
        <end position="56"/>
    </location>
</feature>
<accession>A0A3L7JFG1</accession>
<protein>
    <submittedName>
        <fullName evidence="2">DUF4260 family protein</fullName>
    </submittedName>
</protein>
<proteinExistence type="predicted"/>
<organism evidence="2 3">
    <name type="scientific">Notoacmeibacter ruber</name>
    <dbReference type="NCBI Taxonomy" id="2670375"/>
    <lineage>
        <taxon>Bacteria</taxon>
        <taxon>Pseudomonadati</taxon>
        <taxon>Pseudomonadota</taxon>
        <taxon>Alphaproteobacteria</taxon>
        <taxon>Hyphomicrobiales</taxon>
        <taxon>Notoacmeibacteraceae</taxon>
        <taxon>Notoacmeibacter</taxon>
    </lineage>
</organism>
<dbReference type="EMBL" id="RCWN01000001">
    <property type="protein sequence ID" value="RLQ89069.1"/>
    <property type="molecule type" value="Genomic_DNA"/>
</dbReference>
<sequence length="122" mass="13390">MMERHRMGTTWLLRAEGLALFIAATLFYFHLPAPASWWIFLIFFLAPDLSMLGYLAGPKAGAAAYNAVHTTIGPILLAMAAWATGLPFALDAAAIWLAHIGIDRALGYGLKHRTGFKHTHLE</sequence>
<comment type="caution">
    <text evidence="2">The sequence shown here is derived from an EMBL/GenBank/DDBJ whole genome shotgun (WGS) entry which is preliminary data.</text>
</comment>
<keyword evidence="3" id="KW-1185">Reference proteome</keyword>
<feature type="transmembrane region" description="Helical" evidence="1">
    <location>
        <begin position="12"/>
        <end position="31"/>
    </location>
</feature>
<reference evidence="2 3" key="1">
    <citation type="submission" date="2018-10" db="EMBL/GenBank/DDBJ databases">
        <title>Notoacmeibacter sp. M2BS9Y-3-1, whole genome shotgun sequence.</title>
        <authorList>
            <person name="Tuo L."/>
        </authorList>
    </citation>
    <scope>NUCLEOTIDE SEQUENCE [LARGE SCALE GENOMIC DNA]</scope>
    <source>
        <strain evidence="2 3">M2BS9Y-3-1</strain>
    </source>
</reference>
<evidence type="ECO:0000313" key="2">
    <source>
        <dbReference type="EMBL" id="RLQ89069.1"/>
    </source>
</evidence>
<feature type="transmembrane region" description="Helical" evidence="1">
    <location>
        <begin position="63"/>
        <end position="82"/>
    </location>
</feature>
<keyword evidence="1" id="KW-0812">Transmembrane</keyword>
<evidence type="ECO:0000256" key="1">
    <source>
        <dbReference type="SAM" id="Phobius"/>
    </source>
</evidence>